<keyword evidence="1" id="KW-0812">Transmembrane</keyword>
<feature type="transmembrane region" description="Helical" evidence="1">
    <location>
        <begin position="123"/>
        <end position="143"/>
    </location>
</feature>
<organism evidence="2 3">
    <name type="scientific">Niallia taxi</name>
    <dbReference type="NCBI Taxonomy" id="2499688"/>
    <lineage>
        <taxon>Bacteria</taxon>
        <taxon>Bacillati</taxon>
        <taxon>Bacillota</taxon>
        <taxon>Bacilli</taxon>
        <taxon>Bacillales</taxon>
        <taxon>Bacillaceae</taxon>
        <taxon>Niallia</taxon>
    </lineage>
</organism>
<feature type="transmembrane region" description="Helical" evidence="1">
    <location>
        <begin position="27"/>
        <end position="47"/>
    </location>
</feature>
<evidence type="ECO:0000313" key="2">
    <source>
        <dbReference type="EMBL" id="RVT56619.1"/>
    </source>
</evidence>
<keyword evidence="3" id="KW-1185">Reference proteome</keyword>
<comment type="caution">
    <text evidence="2">The sequence shown here is derived from an EMBL/GenBank/DDBJ whole genome shotgun (WGS) entry which is preliminary data.</text>
</comment>
<accession>A0A3S2TQQ9</accession>
<dbReference type="Proteomes" id="UP000288024">
    <property type="component" value="Unassembled WGS sequence"/>
</dbReference>
<evidence type="ECO:0000313" key="3">
    <source>
        <dbReference type="Proteomes" id="UP000288024"/>
    </source>
</evidence>
<dbReference type="GeneID" id="87620222"/>
<dbReference type="AlphaFoldDB" id="A0A3S2TQQ9"/>
<dbReference type="EMBL" id="RZTZ01000024">
    <property type="protein sequence ID" value="RVT56619.1"/>
    <property type="molecule type" value="Genomic_DNA"/>
</dbReference>
<keyword evidence="1" id="KW-1133">Transmembrane helix</keyword>
<feature type="transmembrane region" description="Helical" evidence="1">
    <location>
        <begin position="93"/>
        <end position="111"/>
    </location>
</feature>
<dbReference type="RefSeq" id="WP_127742696.1">
    <property type="nucleotide sequence ID" value="NZ_CAJCKN010000039.1"/>
</dbReference>
<gene>
    <name evidence="2" type="ORF">EM808_26930</name>
</gene>
<name>A0A3S2TQQ9_9BACI</name>
<reference evidence="2 3" key="1">
    <citation type="submission" date="2019-01" db="EMBL/GenBank/DDBJ databases">
        <title>Bacillus sp. M5HDSG1-1, whole genome shotgun sequence.</title>
        <authorList>
            <person name="Tuo L."/>
        </authorList>
    </citation>
    <scope>NUCLEOTIDE SEQUENCE [LARGE SCALE GENOMIC DNA]</scope>
    <source>
        <strain evidence="2 3">M5HDSG1-1</strain>
    </source>
</reference>
<keyword evidence="1" id="KW-0472">Membrane</keyword>
<protein>
    <submittedName>
        <fullName evidence="2">Uncharacterized protein</fullName>
    </submittedName>
</protein>
<feature type="transmembrane region" description="Helical" evidence="1">
    <location>
        <begin position="59"/>
        <end position="81"/>
    </location>
</feature>
<sequence length="159" mass="19164">MIGMLAAIIIFNAVTFFMKKRLTGNQILHMWMFTIVLQLVFDVYIDLKYHAYWYLSKGIDWMAIPQLFLLVPPVNIIFLNYYPFKKKVKTKAIYIGIWVCAIVLYELMTLIPEPWGYFHYGWWRIWYSILLDPFLFIILIKYYKFICRLEAKAEEHAPT</sequence>
<evidence type="ECO:0000256" key="1">
    <source>
        <dbReference type="SAM" id="Phobius"/>
    </source>
</evidence>
<proteinExistence type="predicted"/>